<dbReference type="InterPro" id="IPR018060">
    <property type="entry name" value="HTH_AraC"/>
</dbReference>
<keyword evidence="3" id="KW-0804">Transcription</keyword>
<dbReference type="Pfam" id="PF02311">
    <property type="entry name" value="AraC_binding"/>
    <property type="match status" value="1"/>
</dbReference>
<dbReference type="Gene3D" id="1.10.10.60">
    <property type="entry name" value="Homeodomain-like"/>
    <property type="match status" value="2"/>
</dbReference>
<proteinExistence type="predicted"/>
<dbReference type="RefSeq" id="WP_350780133.1">
    <property type="nucleotide sequence ID" value="NZ_JBEPEK010000067.1"/>
</dbReference>
<gene>
    <name evidence="5" type="ORF">ABT404_12300</name>
</gene>
<keyword evidence="1" id="KW-0805">Transcription regulation</keyword>
<keyword evidence="6" id="KW-1185">Reference proteome</keyword>
<dbReference type="Pfam" id="PF12833">
    <property type="entry name" value="HTH_18"/>
    <property type="match status" value="1"/>
</dbReference>
<comment type="caution">
    <text evidence="5">The sequence shown here is derived from an EMBL/GenBank/DDBJ whole genome shotgun (WGS) entry which is preliminary data.</text>
</comment>
<dbReference type="SUPFAM" id="SSF51215">
    <property type="entry name" value="Regulatory protein AraC"/>
    <property type="match status" value="1"/>
</dbReference>
<reference evidence="5 6" key="1">
    <citation type="submission" date="2024-06" db="EMBL/GenBank/DDBJ databases">
        <title>The Natural Products Discovery Center: Release of the First 8490 Sequenced Strains for Exploring Actinobacteria Biosynthetic Diversity.</title>
        <authorList>
            <person name="Kalkreuter E."/>
            <person name="Kautsar S.A."/>
            <person name="Yang D."/>
            <person name="Bader C.D."/>
            <person name="Teijaro C.N."/>
            <person name="Fluegel L."/>
            <person name="Davis C.M."/>
            <person name="Simpson J.R."/>
            <person name="Lauterbach L."/>
            <person name="Steele A.D."/>
            <person name="Gui C."/>
            <person name="Meng S."/>
            <person name="Li G."/>
            <person name="Viehrig K."/>
            <person name="Ye F."/>
            <person name="Su P."/>
            <person name="Kiefer A.F."/>
            <person name="Nichols A."/>
            <person name="Cepeda A.J."/>
            <person name="Yan W."/>
            <person name="Fan B."/>
            <person name="Jiang Y."/>
            <person name="Adhikari A."/>
            <person name="Zheng C.-J."/>
            <person name="Schuster L."/>
            <person name="Cowan T.M."/>
            <person name="Smanski M.J."/>
            <person name="Chevrette M.G."/>
            <person name="De Carvalho L.P.S."/>
            <person name="Shen B."/>
        </authorList>
    </citation>
    <scope>NUCLEOTIDE SEQUENCE [LARGE SCALE GENOMIC DNA]</scope>
    <source>
        <strain evidence="5 6">NPDC000234</strain>
    </source>
</reference>
<dbReference type="InterPro" id="IPR009057">
    <property type="entry name" value="Homeodomain-like_sf"/>
</dbReference>
<dbReference type="InterPro" id="IPR003313">
    <property type="entry name" value="AraC-bd"/>
</dbReference>
<evidence type="ECO:0000313" key="5">
    <source>
        <dbReference type="EMBL" id="MER7180241.1"/>
    </source>
</evidence>
<evidence type="ECO:0000259" key="4">
    <source>
        <dbReference type="PROSITE" id="PS01124"/>
    </source>
</evidence>
<accession>A0ABV1WTZ6</accession>
<dbReference type="CDD" id="cd06976">
    <property type="entry name" value="cupin_MtlR-like_N"/>
    <property type="match status" value="1"/>
</dbReference>
<dbReference type="InterPro" id="IPR037923">
    <property type="entry name" value="HTH-like"/>
</dbReference>
<feature type="domain" description="HTH araC/xylS-type" evidence="4">
    <location>
        <begin position="182"/>
        <end position="280"/>
    </location>
</feature>
<dbReference type="InterPro" id="IPR014710">
    <property type="entry name" value="RmlC-like_jellyroll"/>
</dbReference>
<evidence type="ECO:0000313" key="6">
    <source>
        <dbReference type="Proteomes" id="UP001474181"/>
    </source>
</evidence>
<dbReference type="SMART" id="SM00342">
    <property type="entry name" value="HTH_ARAC"/>
    <property type="match status" value="1"/>
</dbReference>
<name>A0ABV1WTZ6_9ACTN</name>
<dbReference type="PANTHER" id="PTHR43280:SF27">
    <property type="entry name" value="TRANSCRIPTIONAL REGULATOR MTLR"/>
    <property type="match status" value="1"/>
</dbReference>
<dbReference type="SUPFAM" id="SSF46689">
    <property type="entry name" value="Homeodomain-like"/>
    <property type="match status" value="2"/>
</dbReference>
<keyword evidence="2" id="KW-0238">DNA-binding</keyword>
<dbReference type="PROSITE" id="PS01124">
    <property type="entry name" value="HTH_ARAC_FAMILY_2"/>
    <property type="match status" value="1"/>
</dbReference>
<dbReference type="PANTHER" id="PTHR43280">
    <property type="entry name" value="ARAC-FAMILY TRANSCRIPTIONAL REGULATOR"/>
    <property type="match status" value="1"/>
</dbReference>
<evidence type="ECO:0000256" key="2">
    <source>
        <dbReference type="ARBA" id="ARBA00023125"/>
    </source>
</evidence>
<dbReference type="Proteomes" id="UP001474181">
    <property type="component" value="Unassembled WGS sequence"/>
</dbReference>
<evidence type="ECO:0000256" key="3">
    <source>
        <dbReference type="ARBA" id="ARBA00023163"/>
    </source>
</evidence>
<organism evidence="5 6">
    <name type="scientific">Streptomyces hyaluromycini</name>
    <dbReference type="NCBI Taxonomy" id="1377993"/>
    <lineage>
        <taxon>Bacteria</taxon>
        <taxon>Bacillati</taxon>
        <taxon>Actinomycetota</taxon>
        <taxon>Actinomycetes</taxon>
        <taxon>Kitasatosporales</taxon>
        <taxon>Streptomycetaceae</taxon>
        <taxon>Streptomyces</taxon>
    </lineage>
</organism>
<dbReference type="EMBL" id="JBEPEK010000067">
    <property type="protein sequence ID" value="MER7180241.1"/>
    <property type="molecule type" value="Genomic_DNA"/>
</dbReference>
<evidence type="ECO:0000256" key="1">
    <source>
        <dbReference type="ARBA" id="ARBA00023015"/>
    </source>
</evidence>
<protein>
    <submittedName>
        <fullName evidence="5">AraC family transcriptional regulator</fullName>
    </submittedName>
</protein>
<dbReference type="Gene3D" id="2.60.120.10">
    <property type="entry name" value="Jelly Rolls"/>
    <property type="match status" value="1"/>
</dbReference>
<sequence>MRPRHEHWSLPENTTFKCFLRREKAFDFGWHYHAEYELVLITEGSGTRYVGTTVEPYRPGDLMLLGPDLPHTFSSVPYPTGMAEASVVQFRHDFLGADFFALPQFRPVQPLLDRSARGLLFPHAPEPARRLLTGLPRLVDSAAATVALLDVLNQLARDTDSTPLTGPGYAPTPDTEARRRIDDICRHLQQVHTRPVELGEIAAIAHMAPTSFSRFFHRTMGRTLTDYVNQLRVETACHLLTTTDLPVTEVAARSGFQNLSNFNRRFLRLKHMRPRDYRAAHHRGFHLPSAP</sequence>